<evidence type="ECO:0000256" key="8">
    <source>
        <dbReference type="PROSITE-ProRule" id="PRU00191"/>
    </source>
</evidence>
<dbReference type="CDD" id="cd09927">
    <property type="entry name" value="SH2_Tensin_like"/>
    <property type="match status" value="1"/>
</dbReference>
<dbReference type="Pfam" id="PF08416">
    <property type="entry name" value="PTB"/>
    <property type="match status" value="1"/>
</dbReference>
<feature type="region of interest" description="Disordered" evidence="9">
    <location>
        <begin position="850"/>
        <end position="971"/>
    </location>
</feature>
<evidence type="ECO:0000256" key="2">
    <source>
        <dbReference type="ARBA" id="ARBA00007881"/>
    </source>
</evidence>
<evidence type="ECO:0000259" key="13">
    <source>
        <dbReference type="PROSITE" id="PS51182"/>
    </source>
</evidence>
<evidence type="ECO:0000259" key="12">
    <source>
        <dbReference type="PROSITE" id="PS51181"/>
    </source>
</evidence>
<dbReference type="InterPro" id="IPR033929">
    <property type="entry name" value="Tensin_PTB"/>
</dbReference>
<dbReference type="SUPFAM" id="SSF55550">
    <property type="entry name" value="SH2 domain"/>
    <property type="match status" value="1"/>
</dbReference>
<dbReference type="SUPFAM" id="SSF50729">
    <property type="entry name" value="PH domain-like"/>
    <property type="match status" value="1"/>
</dbReference>
<dbReference type="PROSITE" id="PS51181">
    <property type="entry name" value="PPASE_TENSIN"/>
    <property type="match status" value="1"/>
</dbReference>
<evidence type="ECO:0000259" key="11">
    <source>
        <dbReference type="PROSITE" id="PS50056"/>
    </source>
</evidence>
<feature type="domain" description="Phosphatase tensin-type" evidence="12">
    <location>
        <begin position="79"/>
        <end position="250"/>
    </location>
</feature>
<evidence type="ECO:0000313" key="15">
    <source>
        <dbReference type="Proteomes" id="UP000267096"/>
    </source>
</evidence>
<feature type="compositionally biased region" description="Polar residues" evidence="9">
    <location>
        <begin position="39"/>
        <end position="54"/>
    </location>
</feature>
<dbReference type="Pfam" id="PF00017">
    <property type="entry name" value="SH2"/>
    <property type="match status" value="1"/>
</dbReference>
<evidence type="ECO:0000256" key="5">
    <source>
        <dbReference type="ARBA" id="ARBA00022912"/>
    </source>
</evidence>
<dbReference type="SMART" id="SM00462">
    <property type="entry name" value="PTB"/>
    <property type="match status" value="1"/>
</dbReference>
<protein>
    <submittedName>
        <fullName evidence="16">Tensin-4 (inferred by orthology to a human protein)</fullName>
    </submittedName>
</protein>
<keyword evidence="5" id="KW-0904">Protein phosphatase</keyword>
<dbReference type="InterPro" id="IPR011993">
    <property type="entry name" value="PH-like_dom_sf"/>
</dbReference>
<dbReference type="Gene3D" id="3.30.505.10">
    <property type="entry name" value="SH2 domain"/>
    <property type="match status" value="1"/>
</dbReference>
<dbReference type="GO" id="GO:0004721">
    <property type="term" value="F:phosphoprotein phosphatase activity"/>
    <property type="evidence" value="ECO:0007669"/>
    <property type="project" value="UniProtKB-KW"/>
</dbReference>
<evidence type="ECO:0000256" key="9">
    <source>
        <dbReference type="SAM" id="MobiDB-lite"/>
    </source>
</evidence>
<feature type="compositionally biased region" description="Basic and acidic residues" evidence="9">
    <location>
        <begin position="727"/>
        <end position="744"/>
    </location>
</feature>
<dbReference type="Gene3D" id="2.30.29.30">
    <property type="entry name" value="Pleckstrin-homology domain (PH domain)/Phosphotyrosine-binding domain (PTB)"/>
    <property type="match status" value="1"/>
</dbReference>
<evidence type="ECO:0000259" key="10">
    <source>
        <dbReference type="PROSITE" id="PS50001"/>
    </source>
</evidence>
<evidence type="ECO:0000256" key="4">
    <source>
        <dbReference type="ARBA" id="ARBA00022801"/>
    </source>
</evidence>
<dbReference type="InterPro" id="IPR035892">
    <property type="entry name" value="C2_domain_sf"/>
</dbReference>
<dbReference type="InterPro" id="IPR014020">
    <property type="entry name" value="Tensin_C2-dom"/>
</dbReference>
<feature type="compositionally biased region" description="Low complexity" evidence="9">
    <location>
        <begin position="606"/>
        <end position="621"/>
    </location>
</feature>
<feature type="region of interest" description="Disordered" evidence="9">
    <location>
        <begin position="395"/>
        <end position="484"/>
    </location>
</feature>
<feature type="region of interest" description="Disordered" evidence="9">
    <location>
        <begin position="680"/>
        <end position="784"/>
    </location>
</feature>
<dbReference type="SMART" id="SM00252">
    <property type="entry name" value="SH2"/>
    <property type="match status" value="1"/>
</dbReference>
<name>A0A0M3JSL2_ANISI</name>
<dbReference type="PANTHER" id="PTHR45734:SF10">
    <property type="entry name" value="BLISTERY, ISOFORM A"/>
    <property type="match status" value="1"/>
</dbReference>
<dbReference type="InterPro" id="IPR035012">
    <property type="entry name" value="Tensin-like_SH2"/>
</dbReference>
<feature type="compositionally biased region" description="Polar residues" evidence="9">
    <location>
        <begin position="680"/>
        <end position="689"/>
    </location>
</feature>
<keyword evidence="6" id="KW-0965">Cell junction</keyword>
<gene>
    <name evidence="14" type="ORF">ASIM_LOCUS10529</name>
</gene>
<dbReference type="InterPro" id="IPR029021">
    <property type="entry name" value="Prot-tyrosine_phosphatase-like"/>
</dbReference>
<dbReference type="PROSITE" id="PS51182">
    <property type="entry name" value="C2_TENSIN"/>
    <property type="match status" value="1"/>
</dbReference>
<dbReference type="GO" id="GO:0005925">
    <property type="term" value="C:focal adhesion"/>
    <property type="evidence" value="ECO:0007669"/>
    <property type="project" value="TreeGrafter"/>
</dbReference>
<evidence type="ECO:0000313" key="16">
    <source>
        <dbReference type="WBParaSite" id="ASIM_0001097101-mRNA-1"/>
    </source>
</evidence>
<dbReference type="OrthoDB" id="6273691at2759"/>
<feature type="region of interest" description="Disordered" evidence="9">
    <location>
        <begin position="606"/>
        <end position="625"/>
    </location>
</feature>
<dbReference type="InterPro" id="IPR000387">
    <property type="entry name" value="Tyr_Pase_dom"/>
</dbReference>
<feature type="compositionally biased region" description="Polar residues" evidence="9">
    <location>
        <begin position="450"/>
        <end position="459"/>
    </location>
</feature>
<feature type="compositionally biased region" description="Low complexity" evidence="9">
    <location>
        <begin position="715"/>
        <end position="725"/>
    </location>
</feature>
<comment type="subcellular location">
    <subcellularLocation>
        <location evidence="1">Cell junction</location>
    </subcellularLocation>
</comment>
<dbReference type="InterPro" id="IPR029023">
    <property type="entry name" value="Tensin_phosphatase"/>
</dbReference>
<dbReference type="InterPro" id="IPR006020">
    <property type="entry name" value="PTB/PI_dom"/>
</dbReference>
<dbReference type="InterPro" id="IPR036860">
    <property type="entry name" value="SH2_dom_sf"/>
</dbReference>
<dbReference type="WBParaSite" id="ASIM_0001097101-mRNA-1">
    <property type="protein sequence ID" value="ASIM_0001097101-mRNA-1"/>
    <property type="gene ID" value="ASIM_0001097101"/>
</dbReference>
<feature type="compositionally biased region" description="Basic and acidic residues" evidence="9">
    <location>
        <begin position="432"/>
        <end position="449"/>
    </location>
</feature>
<feature type="domain" description="C2 tensin-type" evidence="13">
    <location>
        <begin position="255"/>
        <end position="383"/>
    </location>
</feature>
<keyword evidence="3" id="KW-0597">Phosphoprotein</keyword>
<feature type="compositionally biased region" description="Low complexity" evidence="9">
    <location>
        <begin position="749"/>
        <end position="762"/>
    </location>
</feature>
<feature type="domain" description="Tyrosine specific protein phosphatases" evidence="11">
    <location>
        <begin position="162"/>
        <end position="202"/>
    </location>
</feature>
<keyword evidence="4" id="KW-0378">Hydrolase</keyword>
<dbReference type="Gene3D" id="2.60.40.1110">
    <property type="match status" value="1"/>
</dbReference>
<dbReference type="CDD" id="cd01213">
    <property type="entry name" value="PTB_tensin"/>
    <property type="match status" value="1"/>
</dbReference>
<keyword evidence="7 8" id="KW-0727">SH2 domain</keyword>
<feature type="compositionally biased region" description="Basic and acidic residues" evidence="9">
    <location>
        <begin position="850"/>
        <end position="862"/>
    </location>
</feature>
<dbReference type="EMBL" id="UYRR01031003">
    <property type="protein sequence ID" value="VDK43125.1"/>
    <property type="molecule type" value="Genomic_DNA"/>
</dbReference>
<dbReference type="Pfam" id="PF10409">
    <property type="entry name" value="PTEN_C2"/>
    <property type="match status" value="1"/>
</dbReference>
<feature type="compositionally biased region" description="Polar residues" evidence="9">
    <location>
        <begin position="395"/>
        <end position="409"/>
    </location>
</feature>
<evidence type="ECO:0000256" key="7">
    <source>
        <dbReference type="ARBA" id="ARBA00022999"/>
    </source>
</evidence>
<comment type="similarity">
    <text evidence="2">Belongs to the PTEN phosphatase protein family.</text>
</comment>
<feature type="compositionally biased region" description="Polar residues" evidence="9">
    <location>
        <begin position="957"/>
        <end position="969"/>
    </location>
</feature>
<dbReference type="Gene3D" id="3.90.190.10">
    <property type="entry name" value="Protein tyrosine phosphatase superfamily"/>
    <property type="match status" value="1"/>
</dbReference>
<dbReference type="Proteomes" id="UP000267096">
    <property type="component" value="Unassembled WGS sequence"/>
</dbReference>
<feature type="region of interest" description="Disordered" evidence="9">
    <location>
        <begin position="39"/>
        <end position="60"/>
    </location>
</feature>
<evidence type="ECO:0000256" key="3">
    <source>
        <dbReference type="ARBA" id="ARBA00022553"/>
    </source>
</evidence>
<dbReference type="InterPro" id="IPR000980">
    <property type="entry name" value="SH2"/>
</dbReference>
<organism evidence="16">
    <name type="scientific">Anisakis simplex</name>
    <name type="common">Herring worm</name>
    <dbReference type="NCBI Taxonomy" id="6269"/>
    <lineage>
        <taxon>Eukaryota</taxon>
        <taxon>Metazoa</taxon>
        <taxon>Ecdysozoa</taxon>
        <taxon>Nematoda</taxon>
        <taxon>Chromadorea</taxon>
        <taxon>Rhabditida</taxon>
        <taxon>Spirurina</taxon>
        <taxon>Ascaridomorpha</taxon>
        <taxon>Ascaridoidea</taxon>
        <taxon>Anisakidae</taxon>
        <taxon>Anisakis</taxon>
        <taxon>Anisakis simplex complex</taxon>
    </lineage>
</organism>
<sequence length="1464" mass="163516">MHNEYNSSAVITAGCIDRPTRHSHIVKFFANNQFNSISNTTKSPRAEASSSNRHSTTTDIIASSTSTISKAASATATAPGGALPGLDMQLAYITNRIIATLFPSDGTDAQYRTGLKDATVILRRNHPEHYKIFNVSKKRSDLGRLHPVVELGWPQELSPPLDRLCSICKMFENWLAVSGENVIVVHCKGGYSRAAIVIAAYMHYISICSSEESISDRFAMQRFSERFIGNDGQPSHKRYVNYFASLLSGRIKINPSTIYLHQIRFCNFSPRSILLKIYERMQPVYTTPLTYVLEVGGGRSNFDTADLPIRGDVLVKCFQRTNISERSAFFRCQFNTCTFDLSKRDGTIFVLRFNKDELDGIFNGQSLFLYGFIYRSESLLGDGISVEYAEIHRPANSTDSGIGSDSTNIPKEKGGMPPVPPPKPRLSVEAGTSKRDIETDDISSKRNEQHTSLSRSHSALPSIVRPTPTTRSESPMDGRSTPCIEPDLVAKDRYDPASKCFSYVPAKALNEHFTTPRKPMQWQRVEEPRALDTPPLPSEIAKVPVVSTELVRRPETPKWDDEIDKITNKYASSKKQQDESTTTINGAAGEIIQAKDASLTNGRLLPVKSSSTTSPASNVSNEIFDETQIEEKPMVIEQAKRATKRRKTKYGSYKTLNDDAYNSDMDDLCDPDFYLSYGTSSSTPLQHSSADAKRNAGSNEPCHLQIPFSSAVATSSSKQQPSSKSVELPRKPLKEISPRDRLVIDEAISTPTTTSKPATSLSELNRERDSFRSRNCRSATSAPIFRESRTATNRYSDDRYDSLTDAESADDWLKSQLKKLKTKRDNNPEVLRRKRQEKMLLEELKHASDDRQLARGRDERNYSVEGYGQRTVTASDDALTEYQIEEERLRNTRSPYPEQQHQFRDEQQPFTTRRVMPPKSATDFVRHKPPTPPPRARSRSPPASPYPRRSFARTPTHESPYQQERNNLQRVEDGELINDVEDGGDFSHLKNIVQFHDRNAVPPAPHYQDGVSSFNNNNNNNVISTRSILKRTELNNHQNWSPSLTRRSMQQTPVEEVSLISSTTNRTPTPSFPVRRETPLPYHPLLFNGASEGPIAVSNTLNYRSASPRSLYYAQSRRTSMTSLEAGDIIHHHPVFVKDTSKYWYKPTISREEAINMLRDKPPGTFVVRDSNSFPGAFGLALKVATPPPGIHSGDGTELVRHFLIEPSPKGVKLKGCNNEPIFGTLSALVYQHSITALALPTKLLLPDYDPASTPEHISAAQALLQQGAEGVCGVVFISFHSIKILSSPSVLLSELNDLLEAAAVARDSTTCKWYCSVSACNVTYIASLDTESLTGPEAVRRCIGDALELYSKKLVQPVSVHFKVSSQGVTVTDNTRRLFFRRHYPVQSVTFAGIDPADRRWDNSCIINEGLTSYVKSARMFAFVARKIGSRTDNACHVFAELEPEQPASAVVNFITKVMMGRK</sequence>
<dbReference type="InterPro" id="IPR051484">
    <property type="entry name" value="Tensin_PTEN_phosphatase"/>
</dbReference>
<dbReference type="PROSITE" id="PS50056">
    <property type="entry name" value="TYR_PHOSPHATASE_2"/>
    <property type="match status" value="1"/>
</dbReference>
<dbReference type="SMART" id="SM01326">
    <property type="entry name" value="PTEN_C2"/>
    <property type="match status" value="1"/>
</dbReference>
<dbReference type="PROSITE" id="PS50001">
    <property type="entry name" value="SH2"/>
    <property type="match status" value="1"/>
</dbReference>
<reference evidence="16" key="1">
    <citation type="submission" date="2016-04" db="UniProtKB">
        <authorList>
            <consortium name="WormBaseParasite"/>
        </authorList>
    </citation>
    <scope>IDENTIFICATION</scope>
</reference>
<keyword evidence="15" id="KW-1185">Reference proteome</keyword>
<evidence type="ECO:0000256" key="6">
    <source>
        <dbReference type="ARBA" id="ARBA00022949"/>
    </source>
</evidence>
<dbReference type="SUPFAM" id="SSF52799">
    <property type="entry name" value="(Phosphotyrosine protein) phosphatases II"/>
    <property type="match status" value="1"/>
</dbReference>
<proteinExistence type="inferred from homology"/>
<feature type="domain" description="SH2" evidence="10">
    <location>
        <begin position="1144"/>
        <end position="1248"/>
    </location>
</feature>
<dbReference type="PANTHER" id="PTHR45734">
    <property type="entry name" value="TENSIN"/>
    <property type="match status" value="1"/>
</dbReference>
<evidence type="ECO:0000256" key="1">
    <source>
        <dbReference type="ARBA" id="ARBA00004282"/>
    </source>
</evidence>
<dbReference type="SUPFAM" id="SSF49562">
    <property type="entry name" value="C2 domain (Calcium/lipid-binding domain, CaLB)"/>
    <property type="match status" value="1"/>
</dbReference>
<dbReference type="InterPro" id="IPR013625">
    <property type="entry name" value="PTB"/>
</dbReference>
<accession>A0A0M3JSL2</accession>
<evidence type="ECO:0000313" key="14">
    <source>
        <dbReference type="EMBL" id="VDK43125.1"/>
    </source>
</evidence>
<reference evidence="14 15" key="2">
    <citation type="submission" date="2018-11" db="EMBL/GenBank/DDBJ databases">
        <authorList>
            <consortium name="Pathogen Informatics"/>
        </authorList>
    </citation>
    <scope>NUCLEOTIDE SEQUENCE [LARGE SCALE GENOMIC DNA]</scope>
</reference>